<evidence type="ECO:0000259" key="2">
    <source>
        <dbReference type="Pfam" id="PF22664"/>
    </source>
</evidence>
<dbReference type="PANTHER" id="PTHR31896:SF64">
    <property type="entry name" value="TRICHOTHECENE 3-O-ACETYLTRANSFERASE"/>
    <property type="match status" value="1"/>
</dbReference>
<dbReference type="PhylomeDB" id="A0A060T6C0"/>
<evidence type="ECO:0000313" key="3">
    <source>
        <dbReference type="EMBL" id="CDP34691.1"/>
    </source>
</evidence>
<organism evidence="3">
    <name type="scientific">Blastobotrys adeninivorans</name>
    <name type="common">Yeast</name>
    <name type="synonym">Arxula adeninivorans</name>
    <dbReference type="NCBI Taxonomy" id="409370"/>
    <lineage>
        <taxon>Eukaryota</taxon>
        <taxon>Fungi</taxon>
        <taxon>Dikarya</taxon>
        <taxon>Ascomycota</taxon>
        <taxon>Saccharomycotina</taxon>
        <taxon>Dipodascomycetes</taxon>
        <taxon>Dipodascales</taxon>
        <taxon>Trichomonascaceae</taxon>
        <taxon>Blastobotrys</taxon>
    </lineage>
</organism>
<feature type="domain" description="Trichothecene 3-O-acetyltransferase-like N-terminal" evidence="2">
    <location>
        <begin position="22"/>
        <end position="173"/>
    </location>
</feature>
<dbReference type="AlphaFoldDB" id="A0A060T6C0"/>
<dbReference type="InterPro" id="IPR023213">
    <property type="entry name" value="CAT-like_dom_sf"/>
</dbReference>
<accession>A0A060T6C0</accession>
<protein>
    <submittedName>
        <fullName evidence="3">ARAD1C18326p</fullName>
    </submittedName>
</protein>
<reference evidence="3" key="1">
    <citation type="submission" date="2014-02" db="EMBL/GenBank/DDBJ databases">
        <authorList>
            <person name="Genoscope - CEA"/>
        </authorList>
    </citation>
    <scope>NUCLEOTIDE SEQUENCE</scope>
    <source>
        <strain evidence="3">LS3</strain>
    </source>
</reference>
<keyword evidence="1" id="KW-0808">Transferase</keyword>
<dbReference type="Pfam" id="PF22664">
    <property type="entry name" value="TRI-like_N"/>
    <property type="match status" value="1"/>
</dbReference>
<evidence type="ECO:0000256" key="1">
    <source>
        <dbReference type="ARBA" id="ARBA00022679"/>
    </source>
</evidence>
<dbReference type="EMBL" id="HG937693">
    <property type="protein sequence ID" value="CDP34691.1"/>
    <property type="molecule type" value="Genomic_DNA"/>
</dbReference>
<dbReference type="GO" id="GO:0016740">
    <property type="term" value="F:transferase activity"/>
    <property type="evidence" value="ECO:0007669"/>
    <property type="project" value="UniProtKB-KW"/>
</dbReference>
<reference evidence="3" key="2">
    <citation type="submission" date="2014-06" db="EMBL/GenBank/DDBJ databases">
        <title>The complete genome of Blastobotrys (Arxula) adeninivorans LS3 - a yeast of biotechnological interest.</title>
        <authorList>
            <person name="Kunze G."/>
            <person name="Gaillardin C."/>
            <person name="Czernicka M."/>
            <person name="Durrens P."/>
            <person name="Martin T."/>
            <person name="Boer E."/>
            <person name="Gabaldon T."/>
            <person name="Cruz J."/>
            <person name="Talla E."/>
            <person name="Marck C."/>
            <person name="Goffeau A."/>
            <person name="Barbe V."/>
            <person name="Baret P."/>
            <person name="Baronian K."/>
            <person name="Beier S."/>
            <person name="Bleykasten C."/>
            <person name="Bode R."/>
            <person name="Casaregola S."/>
            <person name="Despons L."/>
            <person name="Fairhead C."/>
            <person name="Giersberg M."/>
            <person name="Gierski P."/>
            <person name="Hahnel U."/>
            <person name="Hartmann A."/>
            <person name="Jankowska D."/>
            <person name="Jubin C."/>
            <person name="Jung P."/>
            <person name="Lafontaine I."/>
            <person name="Leh-Louis V."/>
            <person name="Lemaire M."/>
            <person name="Marcet-Houben M."/>
            <person name="Mascher M."/>
            <person name="Morel G."/>
            <person name="Richard G.-F."/>
            <person name="Riechen J."/>
            <person name="Sacerdot C."/>
            <person name="Sarkar A."/>
            <person name="Savel G."/>
            <person name="Schacherer J."/>
            <person name="Sherman D."/>
            <person name="Straub M.-L."/>
            <person name="Stein N."/>
            <person name="Thierry A."/>
            <person name="Trautwein-Schult A."/>
            <person name="Westhof E."/>
            <person name="Worch S."/>
            <person name="Dujon B."/>
            <person name="Souciet J.-L."/>
            <person name="Wincker P."/>
            <person name="Scholz U."/>
            <person name="Neuveglise N."/>
        </authorList>
    </citation>
    <scope>NUCLEOTIDE SEQUENCE</scope>
    <source>
        <strain evidence="3">LS3</strain>
    </source>
</reference>
<proteinExistence type="predicted"/>
<dbReference type="PANTHER" id="PTHR31896">
    <property type="entry name" value="FAMILY REGULATORY PROTEIN, PUTATIVE (AFU_ORTHOLOGUE AFUA_3G14730)-RELATED"/>
    <property type="match status" value="1"/>
</dbReference>
<dbReference type="InterPro" id="IPR054710">
    <property type="entry name" value="Tri101-like_N"/>
</dbReference>
<name>A0A060T6C0_BLAAD</name>
<sequence length="440" mass="49302">MESVDSFSIPVGSLGNSPLFKLYTQLSLCFALPQDSAKDQNHIVGILNNGLQRMSEAFPWVSGQVTFSEEDSGTYRIVPLKRKLQAIVNDLTGDKSISMDRLRKARFPFRMLDESILAPRPTISGPEPPVDWPVFFVQATFVQGGVILTFVTQHQVMDMVGQEAVMRLLSKACSKESFTEEELSSGQLQSDIITPLEQTDLQIPESSPVAHSQTADCSWTYFAFSQKALRQLRSIAEEHLEGVEYVSSDDALTAFIWQSVTRSRLDRLNSDNEVKLARAVDVRRYLDVHASYPGLVHFMTYHTFEVRKVVNEPLGHIASDLRKSVDPRISTLAHDTRSFMALIDSLPDKAVVSFMSDQDPTVDISISSWSKVDAYNLDFGLGLGKPEAVRRPKFTPVESLVFFMPRAPNGEVVVGMCLREDDLGRLQADEWYSKFADYIG</sequence>
<gene>
    <name evidence="3" type="ORF">GNLVRS02_ARAD1C18326g</name>
</gene>
<dbReference type="InterPro" id="IPR051283">
    <property type="entry name" value="Sec_Metabolite_Acyltrans"/>
</dbReference>
<dbReference type="Gene3D" id="3.30.559.10">
    <property type="entry name" value="Chloramphenicol acetyltransferase-like domain"/>
    <property type="match status" value="2"/>
</dbReference>